<name>A0A6N9HG63_9BURK</name>
<dbReference type="Gene3D" id="2.40.50.180">
    <property type="entry name" value="CheA-289, Domain 4"/>
    <property type="match status" value="3"/>
</dbReference>
<dbReference type="PANTHER" id="PTHR22617:SF23">
    <property type="entry name" value="CHEMOTAXIS PROTEIN CHEW"/>
    <property type="match status" value="1"/>
</dbReference>
<dbReference type="GO" id="GO:0005829">
    <property type="term" value="C:cytosol"/>
    <property type="evidence" value="ECO:0007669"/>
    <property type="project" value="TreeGrafter"/>
</dbReference>
<dbReference type="EMBL" id="WWCJ01000006">
    <property type="protein sequence ID" value="MYN02581.1"/>
    <property type="molecule type" value="Genomic_DNA"/>
</dbReference>
<dbReference type="RefSeq" id="WP_161025569.1">
    <property type="nucleotide sequence ID" value="NZ_WWCJ01000006.1"/>
</dbReference>
<dbReference type="AlphaFoldDB" id="A0A6N9HG63"/>
<gene>
    <name evidence="2" type="ORF">GTP41_10765</name>
</gene>
<dbReference type="GO" id="GO:0006935">
    <property type="term" value="P:chemotaxis"/>
    <property type="evidence" value="ECO:0007669"/>
    <property type="project" value="InterPro"/>
</dbReference>
<evidence type="ECO:0000259" key="1">
    <source>
        <dbReference type="PROSITE" id="PS50851"/>
    </source>
</evidence>
<dbReference type="Proteomes" id="UP000448575">
    <property type="component" value="Unassembled WGS sequence"/>
</dbReference>
<dbReference type="PROSITE" id="PS50851">
    <property type="entry name" value="CHEW"/>
    <property type="match status" value="3"/>
</dbReference>
<comment type="caution">
    <text evidence="2">The sequence shown here is derived from an EMBL/GenBank/DDBJ whole genome shotgun (WGS) entry which is preliminary data.</text>
</comment>
<dbReference type="Gene3D" id="2.30.30.40">
    <property type="entry name" value="SH3 Domains"/>
    <property type="match status" value="2"/>
</dbReference>
<feature type="domain" description="CheW-like" evidence="1">
    <location>
        <begin position="182"/>
        <end position="325"/>
    </location>
</feature>
<proteinExistence type="predicted"/>
<protein>
    <submittedName>
        <fullName evidence="2">Chemotaxis protein CheW</fullName>
    </submittedName>
</protein>
<dbReference type="InterPro" id="IPR002545">
    <property type="entry name" value="CheW-lke_dom"/>
</dbReference>
<dbReference type="PANTHER" id="PTHR22617">
    <property type="entry name" value="CHEMOTAXIS SENSOR HISTIDINE KINASE-RELATED"/>
    <property type="match status" value="1"/>
</dbReference>
<dbReference type="GO" id="GO:0007165">
    <property type="term" value="P:signal transduction"/>
    <property type="evidence" value="ECO:0007669"/>
    <property type="project" value="InterPro"/>
</dbReference>
<evidence type="ECO:0000313" key="2">
    <source>
        <dbReference type="EMBL" id="MYN02581.1"/>
    </source>
</evidence>
<dbReference type="InterPro" id="IPR036061">
    <property type="entry name" value="CheW-like_dom_sf"/>
</dbReference>
<dbReference type="SMART" id="SM00260">
    <property type="entry name" value="CheW"/>
    <property type="match status" value="3"/>
</dbReference>
<keyword evidence="3" id="KW-1185">Reference proteome</keyword>
<dbReference type="Pfam" id="PF01584">
    <property type="entry name" value="CheW"/>
    <property type="match status" value="3"/>
</dbReference>
<feature type="domain" description="CheW-like" evidence="1">
    <location>
        <begin position="17"/>
        <end position="159"/>
    </location>
</feature>
<organism evidence="2 3">
    <name type="scientific">Pseudoduganella guangdongensis</name>
    <dbReference type="NCBI Taxonomy" id="2692179"/>
    <lineage>
        <taxon>Bacteria</taxon>
        <taxon>Pseudomonadati</taxon>
        <taxon>Pseudomonadota</taxon>
        <taxon>Betaproteobacteria</taxon>
        <taxon>Burkholderiales</taxon>
        <taxon>Oxalobacteraceae</taxon>
        <taxon>Telluria group</taxon>
        <taxon>Pseudoduganella</taxon>
    </lineage>
</organism>
<sequence length="504" mass="54366">MDALRVVAPAAASAPAIEMFGSFILGGDEFALPALAIREVVNFPERITSVPLAPPYLAGMFTLRGSVIPVVSLARLFDPAAPAAEPTQKIAIIDYQDVQVGLLVHATGEILRVRPEQRSRLRYAEDSTQGVVAGTILLDEGRRLVQVLDIERLVRIENVPQVQSMRAAGAETRRQLRVVGERRHAISFRAAGARFAMEMKAIQEIVRVPELNQTVLTGPLCRGRMHFRGHQVPVVDFAALAGGQAGAADASAGEQRILVAHIGEATVGFLVDAVESILHFSNEEVLPIPLLSKARSGMFAGCVARSGEDDVILLDHARIFSRSEIGEMDLGHRNLYPVDAAAAGEGGGARQRAGRKVYLSFHVGELFALELKQVREIIDHAGDISHPPGMPDYLCGVLNLRQKLISLVDLRRLYGMAPGAGAGKVLVIERGDEHYGLLVDAVCDIVTVDDGKRYATPSLMKKPGEQSLSSESNEVLELPQADGSTHSTCLLDLERVIARIAHVV</sequence>
<reference evidence="2 3" key="1">
    <citation type="submission" date="2019-12" db="EMBL/GenBank/DDBJ databases">
        <title>Novel species isolated from a subtropical stream in China.</title>
        <authorList>
            <person name="Lu H."/>
        </authorList>
    </citation>
    <scope>NUCLEOTIDE SEQUENCE [LARGE SCALE GENOMIC DNA]</scope>
    <source>
        <strain evidence="2 3">DS3</strain>
    </source>
</reference>
<feature type="domain" description="CheW-like" evidence="1">
    <location>
        <begin position="353"/>
        <end position="502"/>
    </location>
</feature>
<accession>A0A6N9HG63</accession>
<evidence type="ECO:0000313" key="3">
    <source>
        <dbReference type="Proteomes" id="UP000448575"/>
    </source>
</evidence>
<dbReference type="SUPFAM" id="SSF50341">
    <property type="entry name" value="CheW-like"/>
    <property type="match status" value="3"/>
</dbReference>
<dbReference type="InterPro" id="IPR039315">
    <property type="entry name" value="CheW"/>
</dbReference>